<reference evidence="3" key="1">
    <citation type="submission" date="2016-10" db="EMBL/GenBank/DDBJ databases">
        <authorList>
            <person name="Varghese N."/>
            <person name="Submissions S."/>
        </authorList>
    </citation>
    <scope>NUCLEOTIDE SEQUENCE [LARGE SCALE GENOMIC DNA]</scope>
    <source>
        <strain evidence="3">DSM 4771</strain>
    </source>
</reference>
<keyword evidence="3" id="KW-1185">Reference proteome</keyword>
<dbReference type="RefSeq" id="WP_176757432.1">
    <property type="nucleotide sequence ID" value="NZ_FNEV01000002.1"/>
</dbReference>
<name>A0A1G8RIC2_9BACI</name>
<protein>
    <submittedName>
        <fullName evidence="2">Uncharacterized protein</fullName>
    </submittedName>
</protein>
<accession>A0A1G8RIC2</accession>
<dbReference type="EMBL" id="FNEV01000002">
    <property type="protein sequence ID" value="SDJ16747.1"/>
    <property type="molecule type" value="Genomic_DNA"/>
</dbReference>
<proteinExistence type="predicted"/>
<organism evidence="2 3">
    <name type="scientific">Salimicrobium halophilum</name>
    <dbReference type="NCBI Taxonomy" id="86666"/>
    <lineage>
        <taxon>Bacteria</taxon>
        <taxon>Bacillati</taxon>
        <taxon>Bacillota</taxon>
        <taxon>Bacilli</taxon>
        <taxon>Bacillales</taxon>
        <taxon>Bacillaceae</taxon>
        <taxon>Salimicrobium</taxon>
    </lineage>
</organism>
<keyword evidence="1" id="KW-0472">Membrane</keyword>
<feature type="transmembrane region" description="Helical" evidence="1">
    <location>
        <begin position="12"/>
        <end position="43"/>
    </location>
</feature>
<keyword evidence="1" id="KW-1133">Transmembrane helix</keyword>
<evidence type="ECO:0000313" key="3">
    <source>
        <dbReference type="Proteomes" id="UP000199225"/>
    </source>
</evidence>
<sequence>MLKIFDFVILPAIIVLVAVLLLDMPLVPALIGAYIGIWIALILRRKREEKHGKQNG</sequence>
<gene>
    <name evidence="2" type="ORF">SAMN04490247_1054</name>
</gene>
<dbReference type="Proteomes" id="UP000199225">
    <property type="component" value="Unassembled WGS sequence"/>
</dbReference>
<evidence type="ECO:0000313" key="2">
    <source>
        <dbReference type="EMBL" id="SDJ16747.1"/>
    </source>
</evidence>
<evidence type="ECO:0000256" key="1">
    <source>
        <dbReference type="SAM" id="Phobius"/>
    </source>
</evidence>
<keyword evidence="1" id="KW-0812">Transmembrane</keyword>
<dbReference type="STRING" id="86666.SAMN04490247_1054"/>
<dbReference type="AlphaFoldDB" id="A0A1G8RIC2"/>